<accession>A0A699SV55</accession>
<sequence>IIEDWVSNSEEDNMPQVTKDVPSFAQSPEFVKSPRHSGMLSQPPIAVKPTFSKTRPKLASHAVSKSISPFRRHLTRHLSSHSRNSPPRVTAAKASAVSAV</sequence>
<feature type="compositionally biased region" description="Acidic residues" evidence="1">
    <location>
        <begin position="1"/>
        <end position="13"/>
    </location>
</feature>
<protein>
    <submittedName>
        <fullName evidence="2">Uncharacterized protein</fullName>
    </submittedName>
</protein>
<organism evidence="2">
    <name type="scientific">Tanacetum cinerariifolium</name>
    <name type="common">Dalmatian daisy</name>
    <name type="synonym">Chrysanthemum cinerariifolium</name>
    <dbReference type="NCBI Taxonomy" id="118510"/>
    <lineage>
        <taxon>Eukaryota</taxon>
        <taxon>Viridiplantae</taxon>
        <taxon>Streptophyta</taxon>
        <taxon>Embryophyta</taxon>
        <taxon>Tracheophyta</taxon>
        <taxon>Spermatophyta</taxon>
        <taxon>Magnoliopsida</taxon>
        <taxon>eudicotyledons</taxon>
        <taxon>Gunneridae</taxon>
        <taxon>Pentapetalae</taxon>
        <taxon>asterids</taxon>
        <taxon>campanulids</taxon>
        <taxon>Asterales</taxon>
        <taxon>Asteraceae</taxon>
        <taxon>Asteroideae</taxon>
        <taxon>Anthemideae</taxon>
        <taxon>Anthemidinae</taxon>
        <taxon>Tanacetum</taxon>
    </lineage>
</organism>
<proteinExistence type="predicted"/>
<name>A0A699SV55_TANCI</name>
<feature type="non-terminal residue" evidence="2">
    <location>
        <position position="1"/>
    </location>
</feature>
<feature type="region of interest" description="Disordered" evidence="1">
    <location>
        <begin position="1"/>
        <end position="22"/>
    </location>
</feature>
<reference evidence="2" key="1">
    <citation type="journal article" date="2019" name="Sci. Rep.">
        <title>Draft genome of Tanacetum cinerariifolium, the natural source of mosquito coil.</title>
        <authorList>
            <person name="Yamashiro T."/>
            <person name="Shiraishi A."/>
            <person name="Satake H."/>
            <person name="Nakayama K."/>
        </authorList>
    </citation>
    <scope>NUCLEOTIDE SEQUENCE</scope>
</reference>
<feature type="compositionally biased region" description="Low complexity" evidence="1">
    <location>
        <begin position="91"/>
        <end position="100"/>
    </location>
</feature>
<evidence type="ECO:0000256" key="1">
    <source>
        <dbReference type="SAM" id="MobiDB-lite"/>
    </source>
</evidence>
<feature type="region of interest" description="Disordered" evidence="1">
    <location>
        <begin position="74"/>
        <end position="100"/>
    </location>
</feature>
<dbReference type="AlphaFoldDB" id="A0A699SV55"/>
<gene>
    <name evidence="2" type="ORF">Tci_873911</name>
</gene>
<evidence type="ECO:0000313" key="2">
    <source>
        <dbReference type="EMBL" id="GFD01942.1"/>
    </source>
</evidence>
<dbReference type="EMBL" id="BKCJ011194719">
    <property type="protein sequence ID" value="GFD01942.1"/>
    <property type="molecule type" value="Genomic_DNA"/>
</dbReference>
<comment type="caution">
    <text evidence="2">The sequence shown here is derived from an EMBL/GenBank/DDBJ whole genome shotgun (WGS) entry which is preliminary data.</text>
</comment>